<evidence type="ECO:0000313" key="1">
    <source>
        <dbReference type="EMBL" id="KAI7960912.1"/>
    </source>
</evidence>
<gene>
    <name evidence="1" type="ORF">MJO28_001401</name>
</gene>
<evidence type="ECO:0000313" key="2">
    <source>
        <dbReference type="Proteomes" id="UP001060170"/>
    </source>
</evidence>
<protein>
    <submittedName>
        <fullName evidence="1">Uncharacterized protein</fullName>
    </submittedName>
</protein>
<proteinExistence type="predicted"/>
<accession>A0ACC0EU84</accession>
<reference evidence="2" key="2">
    <citation type="journal article" date="2018" name="Mol. Plant Microbe Interact.">
        <title>Genome sequence resources for the wheat stripe rust pathogen (Puccinia striiformis f. sp. tritici) and the barley stripe rust pathogen (Puccinia striiformis f. sp. hordei).</title>
        <authorList>
            <person name="Xia C."/>
            <person name="Wang M."/>
            <person name="Yin C."/>
            <person name="Cornejo O.E."/>
            <person name="Hulbert S.H."/>
            <person name="Chen X."/>
        </authorList>
    </citation>
    <scope>NUCLEOTIDE SEQUENCE [LARGE SCALE GENOMIC DNA]</scope>
    <source>
        <strain evidence="2">93-210</strain>
    </source>
</reference>
<comment type="caution">
    <text evidence="1">The sequence shown here is derived from an EMBL/GenBank/DDBJ whole genome shotgun (WGS) entry which is preliminary data.</text>
</comment>
<keyword evidence="2" id="KW-1185">Reference proteome</keyword>
<dbReference type="Proteomes" id="UP001060170">
    <property type="component" value="Chromosome 2"/>
</dbReference>
<organism evidence="1 2">
    <name type="scientific">Puccinia striiformis f. sp. tritici</name>
    <dbReference type="NCBI Taxonomy" id="168172"/>
    <lineage>
        <taxon>Eukaryota</taxon>
        <taxon>Fungi</taxon>
        <taxon>Dikarya</taxon>
        <taxon>Basidiomycota</taxon>
        <taxon>Pucciniomycotina</taxon>
        <taxon>Pucciniomycetes</taxon>
        <taxon>Pucciniales</taxon>
        <taxon>Pucciniaceae</taxon>
        <taxon>Puccinia</taxon>
    </lineage>
</organism>
<name>A0ACC0EU84_9BASI</name>
<reference evidence="1 2" key="3">
    <citation type="journal article" date="2022" name="Microbiol. Spectr.">
        <title>Folding features and dynamics of 3D genome architecture in plant fungal pathogens.</title>
        <authorList>
            <person name="Xia C."/>
        </authorList>
    </citation>
    <scope>NUCLEOTIDE SEQUENCE [LARGE SCALE GENOMIC DNA]</scope>
    <source>
        <strain evidence="1 2">93-210</strain>
    </source>
</reference>
<reference evidence="2" key="1">
    <citation type="journal article" date="2018" name="BMC Genomics">
        <title>Genomic insights into host adaptation between the wheat stripe rust pathogen (Puccinia striiformis f. sp. tritici) and the barley stripe rust pathogen (Puccinia striiformis f. sp. hordei).</title>
        <authorList>
            <person name="Xia C."/>
            <person name="Wang M."/>
            <person name="Yin C."/>
            <person name="Cornejo O.E."/>
            <person name="Hulbert S.H."/>
            <person name="Chen X."/>
        </authorList>
    </citation>
    <scope>NUCLEOTIDE SEQUENCE [LARGE SCALE GENOMIC DNA]</scope>
    <source>
        <strain evidence="2">93-210</strain>
    </source>
</reference>
<sequence length="600" mass="69747">MIPKHRTIMIASQLLVSIWLVSIPSCFSASVGGPNFAIEANQAGDTSRGLQALAVEEKSGQKLSSIIPFMTYRRKIVRSKKGQPVSLIPRPVTFMYVSAHVFPLGRLGDNQKVDLNQEMQAKPFRLMDDDFFFIDQVVSLRKYTAQLTKYEAEIQQQFKWFVRNPRTVDNITQLALPQAEELLNKIKQGVTELKHWKLMLLGDVFNRFPDEIFGLITGSLSRNLVQSVKKFITEHNHLFSCIALRFEPKHPQLYTLTPLDYAFKIIDCLFENGFISTEEVRDIFQDENVVYQVVNYIVRRYENDLGFFTLSKKELDRIHLVFLIGKLKCIDVVYLVLYDALRATRLPERPFPYEKYFNKSNALINASNSLSLLRYQPQPIGHQIYSELNVKQMNEIIHQLLHRLFPLSYYDHNLIICFVDLFAFMEEELCPGIVSQLLQNEQVSNQFKDLVKLSGNGHKPEDVFHLASIYSRNEMISHSSEQLIKGVFLDKETGTQFYMLRDKGLYQDHIDKKREILTRRKDTYMKLSSVGTFHDQAYRRYRLLYPHFAEEDLNKMTAILDHTVEYGEMRKNLVEKKQKPSATRAQALNNWVVTASVPEE</sequence>
<dbReference type="EMBL" id="CM045866">
    <property type="protein sequence ID" value="KAI7960912.1"/>
    <property type="molecule type" value="Genomic_DNA"/>
</dbReference>